<dbReference type="Proteomes" id="UP000178450">
    <property type="component" value="Unassembled WGS sequence"/>
</dbReference>
<dbReference type="GO" id="GO:0033567">
    <property type="term" value="P:DNA replication, Okazaki fragment processing"/>
    <property type="evidence" value="ECO:0007669"/>
    <property type="project" value="InterPro"/>
</dbReference>
<dbReference type="AlphaFoldDB" id="A0A1F7KA62"/>
<dbReference type="PANTHER" id="PTHR42646">
    <property type="entry name" value="FLAP ENDONUCLEASE XNI"/>
    <property type="match status" value="1"/>
</dbReference>
<feature type="domain" description="5'-3' exonuclease" evidence="5">
    <location>
        <begin position="1"/>
        <end position="261"/>
    </location>
</feature>
<organism evidence="6 7">
    <name type="scientific">Candidatus Roizmanbacteria bacterium RIFOXYA1_FULL_41_12</name>
    <dbReference type="NCBI Taxonomy" id="1802082"/>
    <lineage>
        <taxon>Bacteria</taxon>
        <taxon>Candidatus Roizmaniibacteriota</taxon>
    </lineage>
</organism>
<sequence length="309" mass="34995">MKYLIIDGSAVLHRAYHALPLFTSAQGVPTNAVHGFIKMTLSLIDRLAPDFLTIAFDTPKKTFRKELVASYQSQRPKNPEEFKVQVPLVQEFLRLAGLKYYLKEGYEADDVISTLVVLANQEEPDLFTYILTGDKDILQLVAPKTMVIMPKKGVSELYYMDEAAVKQKLGITPAQVVDYKALVGDSSDNYAGIKGIGPKTANKLLEDYQNLNRIYQHLDQLDLSLRQKLEVNRDNALLSKKLAQLVNNVEIDFKLKDNQLAKLTLTSSLQQYCDQYSLRSIKKQLEATGKRHTNEKSVDKTTENQLSFF</sequence>
<protein>
    <recommendedName>
        <fullName evidence="5">5'-3' exonuclease domain-containing protein</fullName>
    </recommendedName>
</protein>
<dbReference type="GO" id="GO:0003677">
    <property type="term" value="F:DNA binding"/>
    <property type="evidence" value="ECO:0007669"/>
    <property type="project" value="UniProtKB-KW"/>
</dbReference>
<dbReference type="SUPFAM" id="SSF47807">
    <property type="entry name" value="5' to 3' exonuclease, C-terminal subdomain"/>
    <property type="match status" value="1"/>
</dbReference>
<dbReference type="EMBL" id="MGBG01000015">
    <property type="protein sequence ID" value="OGK64762.1"/>
    <property type="molecule type" value="Genomic_DNA"/>
</dbReference>
<dbReference type="Pfam" id="PF01367">
    <property type="entry name" value="5_3_exonuc"/>
    <property type="match status" value="1"/>
</dbReference>
<comment type="caution">
    <text evidence="6">The sequence shown here is derived from an EMBL/GenBank/DDBJ whole genome shotgun (WGS) entry which is preliminary data.</text>
</comment>
<dbReference type="SMART" id="SM00475">
    <property type="entry name" value="53EXOc"/>
    <property type="match status" value="1"/>
</dbReference>
<dbReference type="InterPro" id="IPR029060">
    <property type="entry name" value="PIN-like_dom_sf"/>
</dbReference>
<evidence type="ECO:0000313" key="6">
    <source>
        <dbReference type="EMBL" id="OGK64762.1"/>
    </source>
</evidence>
<feature type="compositionally biased region" description="Basic and acidic residues" evidence="4">
    <location>
        <begin position="288"/>
        <end position="302"/>
    </location>
</feature>
<accession>A0A1F7KA62</accession>
<dbReference type="InterPro" id="IPR038969">
    <property type="entry name" value="FEN"/>
</dbReference>
<dbReference type="FunFam" id="1.10.150.20:FF:000003">
    <property type="entry name" value="DNA polymerase I"/>
    <property type="match status" value="1"/>
</dbReference>
<dbReference type="PANTHER" id="PTHR42646:SF2">
    <property type="entry name" value="5'-3' EXONUCLEASE FAMILY PROTEIN"/>
    <property type="match status" value="1"/>
</dbReference>
<dbReference type="InterPro" id="IPR008918">
    <property type="entry name" value="HhH2"/>
</dbReference>
<dbReference type="GO" id="GO:0017108">
    <property type="term" value="F:5'-flap endonuclease activity"/>
    <property type="evidence" value="ECO:0007669"/>
    <property type="project" value="InterPro"/>
</dbReference>
<evidence type="ECO:0000313" key="7">
    <source>
        <dbReference type="Proteomes" id="UP000178450"/>
    </source>
</evidence>
<dbReference type="CDD" id="cd09859">
    <property type="entry name" value="PIN_53EXO"/>
    <property type="match status" value="1"/>
</dbReference>
<dbReference type="Gene3D" id="3.40.50.1010">
    <property type="entry name" value="5'-nuclease"/>
    <property type="match status" value="1"/>
</dbReference>
<dbReference type="InterPro" id="IPR020045">
    <property type="entry name" value="DNA_polI_H3TH"/>
</dbReference>
<gene>
    <name evidence="6" type="ORF">A2209_00325</name>
</gene>
<keyword evidence="2" id="KW-0378">Hydrolase</keyword>
<keyword evidence="1" id="KW-0540">Nuclease</keyword>
<feature type="region of interest" description="Disordered" evidence="4">
    <location>
        <begin position="288"/>
        <end position="309"/>
    </location>
</feature>
<name>A0A1F7KA62_9BACT</name>
<evidence type="ECO:0000256" key="4">
    <source>
        <dbReference type="SAM" id="MobiDB-lite"/>
    </source>
</evidence>
<dbReference type="SMART" id="SM00279">
    <property type="entry name" value="HhH2"/>
    <property type="match status" value="1"/>
</dbReference>
<dbReference type="InterPro" id="IPR002421">
    <property type="entry name" value="5-3_exonuclease"/>
</dbReference>
<dbReference type="CDD" id="cd09898">
    <property type="entry name" value="H3TH_53EXO"/>
    <property type="match status" value="1"/>
</dbReference>
<dbReference type="GO" id="GO:0008409">
    <property type="term" value="F:5'-3' exonuclease activity"/>
    <property type="evidence" value="ECO:0007669"/>
    <property type="project" value="InterPro"/>
</dbReference>
<dbReference type="SUPFAM" id="SSF88723">
    <property type="entry name" value="PIN domain-like"/>
    <property type="match status" value="1"/>
</dbReference>
<evidence type="ECO:0000256" key="1">
    <source>
        <dbReference type="ARBA" id="ARBA00022722"/>
    </source>
</evidence>
<dbReference type="InterPro" id="IPR020046">
    <property type="entry name" value="5-3_exonucl_a-hlix_arch_N"/>
</dbReference>
<evidence type="ECO:0000259" key="5">
    <source>
        <dbReference type="SMART" id="SM00475"/>
    </source>
</evidence>
<reference evidence="6 7" key="1">
    <citation type="journal article" date="2016" name="Nat. Commun.">
        <title>Thousands of microbial genomes shed light on interconnected biogeochemical processes in an aquifer system.</title>
        <authorList>
            <person name="Anantharaman K."/>
            <person name="Brown C.T."/>
            <person name="Hug L.A."/>
            <person name="Sharon I."/>
            <person name="Castelle C.J."/>
            <person name="Probst A.J."/>
            <person name="Thomas B.C."/>
            <person name="Singh A."/>
            <person name="Wilkins M.J."/>
            <person name="Karaoz U."/>
            <person name="Brodie E.L."/>
            <person name="Williams K.H."/>
            <person name="Hubbard S.S."/>
            <person name="Banfield J.F."/>
        </authorList>
    </citation>
    <scope>NUCLEOTIDE SEQUENCE [LARGE SCALE GENOMIC DNA]</scope>
</reference>
<keyword evidence="3" id="KW-0238">DNA-binding</keyword>
<evidence type="ECO:0000256" key="3">
    <source>
        <dbReference type="ARBA" id="ARBA00023125"/>
    </source>
</evidence>
<proteinExistence type="predicted"/>
<evidence type="ECO:0000256" key="2">
    <source>
        <dbReference type="ARBA" id="ARBA00022801"/>
    </source>
</evidence>
<dbReference type="Gene3D" id="1.10.150.20">
    <property type="entry name" value="5' to 3' exonuclease, C-terminal subdomain"/>
    <property type="match status" value="1"/>
</dbReference>
<dbReference type="InterPro" id="IPR036279">
    <property type="entry name" value="5-3_exonuclease_C_sf"/>
</dbReference>
<dbReference type="Pfam" id="PF02739">
    <property type="entry name" value="5_3_exonuc_N"/>
    <property type="match status" value="1"/>
</dbReference>